<organism evidence="2 3">
    <name type="scientific">Hyaloscypha variabilis (strain UAMH 11265 / GT02V1 / F)</name>
    <name type="common">Meliniomyces variabilis</name>
    <dbReference type="NCBI Taxonomy" id="1149755"/>
    <lineage>
        <taxon>Eukaryota</taxon>
        <taxon>Fungi</taxon>
        <taxon>Dikarya</taxon>
        <taxon>Ascomycota</taxon>
        <taxon>Pezizomycotina</taxon>
        <taxon>Leotiomycetes</taxon>
        <taxon>Helotiales</taxon>
        <taxon>Hyaloscyphaceae</taxon>
        <taxon>Hyaloscypha</taxon>
        <taxon>Hyaloscypha variabilis</taxon>
    </lineage>
</organism>
<dbReference type="PANTHER" id="PTHR24148">
    <property type="entry name" value="ANKYRIN REPEAT DOMAIN-CONTAINING PROTEIN 39 HOMOLOG-RELATED"/>
    <property type="match status" value="1"/>
</dbReference>
<dbReference type="OrthoDB" id="2157530at2759"/>
<name>A0A2J6RWK7_HYAVF</name>
<dbReference type="STRING" id="1149755.A0A2J6RWK7"/>
<dbReference type="PANTHER" id="PTHR24148:SF81">
    <property type="entry name" value="HETEROKARYON INCOMPATIBILITY DOMAIN-CONTAINING PROTEIN"/>
    <property type="match status" value="1"/>
</dbReference>
<gene>
    <name evidence="2" type="ORF">L207DRAFT_390301</name>
</gene>
<feature type="non-terminal residue" evidence="2">
    <location>
        <position position="1"/>
    </location>
</feature>
<keyword evidence="3" id="KW-1185">Reference proteome</keyword>
<sequence length="118" mass="13452">IDGLPFYTTPSTFNVLRSRSSAWKTRVLWIDSIFINQEDLEERSKQVLLMGEIYRRCSRAIVCLGESFGSIITSIGAMSLIHDLASDSPLFRLPLLVILLSNPWFSRVWVVQEVAHPK</sequence>
<evidence type="ECO:0000259" key="1">
    <source>
        <dbReference type="Pfam" id="PF06985"/>
    </source>
</evidence>
<protein>
    <recommendedName>
        <fullName evidence="1">Heterokaryon incompatibility domain-containing protein</fullName>
    </recommendedName>
</protein>
<dbReference type="InterPro" id="IPR052895">
    <property type="entry name" value="HetReg/Transcr_Mod"/>
</dbReference>
<dbReference type="EMBL" id="KZ613942">
    <property type="protein sequence ID" value="PMD42901.1"/>
    <property type="molecule type" value="Genomic_DNA"/>
</dbReference>
<reference evidence="2 3" key="1">
    <citation type="submission" date="2016-04" db="EMBL/GenBank/DDBJ databases">
        <title>A degradative enzymes factory behind the ericoid mycorrhizal symbiosis.</title>
        <authorList>
            <consortium name="DOE Joint Genome Institute"/>
            <person name="Martino E."/>
            <person name="Morin E."/>
            <person name="Grelet G."/>
            <person name="Kuo A."/>
            <person name="Kohler A."/>
            <person name="Daghino S."/>
            <person name="Barry K."/>
            <person name="Choi C."/>
            <person name="Cichocki N."/>
            <person name="Clum A."/>
            <person name="Copeland A."/>
            <person name="Hainaut M."/>
            <person name="Haridas S."/>
            <person name="Labutti K."/>
            <person name="Lindquist E."/>
            <person name="Lipzen A."/>
            <person name="Khouja H.-R."/>
            <person name="Murat C."/>
            <person name="Ohm R."/>
            <person name="Olson A."/>
            <person name="Spatafora J."/>
            <person name="Veneault-Fourrey C."/>
            <person name="Henrissat B."/>
            <person name="Grigoriev I."/>
            <person name="Martin F."/>
            <person name="Perotto S."/>
        </authorList>
    </citation>
    <scope>NUCLEOTIDE SEQUENCE [LARGE SCALE GENOMIC DNA]</scope>
    <source>
        <strain evidence="2 3">F</strain>
    </source>
</reference>
<evidence type="ECO:0000313" key="2">
    <source>
        <dbReference type="EMBL" id="PMD42901.1"/>
    </source>
</evidence>
<evidence type="ECO:0000313" key="3">
    <source>
        <dbReference type="Proteomes" id="UP000235786"/>
    </source>
</evidence>
<accession>A0A2J6RWK7</accession>
<dbReference type="Proteomes" id="UP000235786">
    <property type="component" value="Unassembled WGS sequence"/>
</dbReference>
<dbReference type="InterPro" id="IPR010730">
    <property type="entry name" value="HET"/>
</dbReference>
<feature type="domain" description="Heterokaryon incompatibility" evidence="1">
    <location>
        <begin position="20"/>
        <end position="113"/>
    </location>
</feature>
<dbReference type="Pfam" id="PF06985">
    <property type="entry name" value="HET"/>
    <property type="match status" value="1"/>
</dbReference>
<dbReference type="AlphaFoldDB" id="A0A2J6RWK7"/>
<proteinExistence type="predicted"/>
<feature type="non-terminal residue" evidence="2">
    <location>
        <position position="118"/>
    </location>
</feature>